<keyword evidence="5 8" id="KW-0812">Transmembrane</keyword>
<feature type="transmembrane region" description="Helical" evidence="8">
    <location>
        <begin position="57"/>
        <end position="76"/>
    </location>
</feature>
<dbReference type="Pfam" id="PF13231">
    <property type="entry name" value="PMT_2"/>
    <property type="match status" value="1"/>
</dbReference>
<feature type="transmembrane region" description="Helical" evidence="8">
    <location>
        <begin position="230"/>
        <end position="257"/>
    </location>
</feature>
<dbReference type="EMBL" id="CP014230">
    <property type="protein sequence ID" value="AMD93208.1"/>
    <property type="molecule type" value="Genomic_DNA"/>
</dbReference>
<dbReference type="Proteomes" id="UP000063964">
    <property type="component" value="Chromosome"/>
</dbReference>
<dbReference type="InterPro" id="IPR038731">
    <property type="entry name" value="RgtA/B/C-like"/>
</dbReference>
<name>A0A0X8JRI0_9BACT</name>
<keyword evidence="2" id="KW-1003">Cell membrane</keyword>
<feature type="transmembrane region" description="Helical" evidence="8">
    <location>
        <begin position="264"/>
        <end position="286"/>
    </location>
</feature>
<keyword evidence="7 8" id="KW-0472">Membrane</keyword>
<evidence type="ECO:0000313" key="11">
    <source>
        <dbReference type="Proteomes" id="UP000063964"/>
    </source>
</evidence>
<evidence type="ECO:0000256" key="3">
    <source>
        <dbReference type="ARBA" id="ARBA00022676"/>
    </source>
</evidence>
<dbReference type="GO" id="GO:0009103">
    <property type="term" value="P:lipopolysaccharide biosynthetic process"/>
    <property type="evidence" value="ECO:0007669"/>
    <property type="project" value="UniProtKB-ARBA"/>
</dbReference>
<evidence type="ECO:0000256" key="2">
    <source>
        <dbReference type="ARBA" id="ARBA00022475"/>
    </source>
</evidence>
<organism evidence="10 11">
    <name type="scientific">Desulfomicrobium orale DSM 12838</name>
    <dbReference type="NCBI Taxonomy" id="888061"/>
    <lineage>
        <taxon>Bacteria</taxon>
        <taxon>Pseudomonadati</taxon>
        <taxon>Thermodesulfobacteriota</taxon>
        <taxon>Desulfovibrionia</taxon>
        <taxon>Desulfovibrionales</taxon>
        <taxon>Desulfomicrobiaceae</taxon>
        <taxon>Desulfomicrobium</taxon>
    </lineage>
</organism>
<proteinExistence type="predicted"/>
<dbReference type="GO" id="GO:0016763">
    <property type="term" value="F:pentosyltransferase activity"/>
    <property type="evidence" value="ECO:0007669"/>
    <property type="project" value="TreeGrafter"/>
</dbReference>
<evidence type="ECO:0000256" key="7">
    <source>
        <dbReference type="ARBA" id="ARBA00023136"/>
    </source>
</evidence>
<feature type="transmembrane region" description="Helical" evidence="8">
    <location>
        <begin position="406"/>
        <end position="429"/>
    </location>
</feature>
<feature type="domain" description="Glycosyltransferase RgtA/B/C/D-like" evidence="9">
    <location>
        <begin position="113"/>
        <end position="277"/>
    </location>
</feature>
<dbReference type="InterPro" id="IPR050297">
    <property type="entry name" value="LipidA_mod_glycosyltrf_83"/>
</dbReference>
<keyword evidence="4" id="KW-0808">Transferase</keyword>
<protein>
    <recommendedName>
        <fullName evidence="9">Glycosyltransferase RgtA/B/C/D-like domain-containing protein</fullName>
    </recommendedName>
</protein>
<accession>A0A0X8JRI0</accession>
<keyword evidence="3" id="KW-0328">Glycosyltransferase</keyword>
<evidence type="ECO:0000259" key="9">
    <source>
        <dbReference type="Pfam" id="PF13231"/>
    </source>
</evidence>
<dbReference type="GO" id="GO:0010041">
    <property type="term" value="P:response to iron(III) ion"/>
    <property type="evidence" value="ECO:0007669"/>
    <property type="project" value="TreeGrafter"/>
</dbReference>
<keyword evidence="6 8" id="KW-1133">Transmembrane helix</keyword>
<dbReference type="AlphaFoldDB" id="A0A0X8JRI0"/>
<feature type="transmembrane region" description="Helical" evidence="8">
    <location>
        <begin position="164"/>
        <end position="183"/>
    </location>
</feature>
<comment type="subcellular location">
    <subcellularLocation>
        <location evidence="1">Cell membrane</location>
        <topology evidence="1">Multi-pass membrane protein</topology>
    </subcellularLocation>
</comment>
<dbReference type="STRING" id="888061.AXF15_08910"/>
<feature type="transmembrane region" description="Helical" evidence="8">
    <location>
        <begin position="190"/>
        <end position="210"/>
    </location>
</feature>
<dbReference type="GO" id="GO:0005886">
    <property type="term" value="C:plasma membrane"/>
    <property type="evidence" value="ECO:0007669"/>
    <property type="project" value="UniProtKB-SubCell"/>
</dbReference>
<evidence type="ECO:0000313" key="10">
    <source>
        <dbReference type="EMBL" id="AMD93208.1"/>
    </source>
</evidence>
<evidence type="ECO:0000256" key="6">
    <source>
        <dbReference type="ARBA" id="ARBA00022989"/>
    </source>
</evidence>
<gene>
    <name evidence="10" type="ORF">AXF15_08910</name>
</gene>
<evidence type="ECO:0000256" key="5">
    <source>
        <dbReference type="ARBA" id="ARBA00022692"/>
    </source>
</evidence>
<evidence type="ECO:0000256" key="1">
    <source>
        <dbReference type="ARBA" id="ARBA00004651"/>
    </source>
</evidence>
<feature type="transmembrane region" description="Helical" evidence="8">
    <location>
        <begin position="135"/>
        <end position="158"/>
    </location>
</feature>
<feature type="transmembrane region" description="Helical" evidence="8">
    <location>
        <begin position="380"/>
        <end position="399"/>
    </location>
</feature>
<sequence length="553" mass="62726">MKICAEAFDPSEISFSCGKYAFQLISCADFIVSPMKNMSCDQVEMRPAGFLFLHRPILWFLAAFLAVCAAFVGNASRGLMETTEGRYAECAREMVETGNYLEPTLNYVPHWTKPPMAYWSTAAGIKILGNTEVGVRLASGLAFLGTVVLTAMMAWRLWGERAAFLAFVVYISSVLPVLGATMLSTDMLLTWWETLAVALYLFWAFPGVPLRSDGQDHSEPLADWRIHLCWAAFGLAFLTKGPPALLPLLCLLLWHWWRFRSLRIFSLPGLILFSVCAFSWFGLMTWKHPGLLSYYLLEEIAGRVATDVFDRNPEWYSPFIIYAPLLILGQAHWLWILWQRRARWHGLGFMERSIRIFLLLWFFLPLLVFCLSKSRLPLYILPLSVPLVLFLTFFLNCSIGAHMRSVLFTCATAVFVLCVMRWISGVLPLPENMRHLAEIVRQEEAVRPAPLTGLLTTPAYGLQFYMRKEMNWLEDRGGKEETLRGYLAGLKTPERLVIKEKYTALVHLLCARARVRVTERLAGEYGIFYLEPEVARSSVGEGGTGVPEASTVH</sequence>
<dbReference type="PANTHER" id="PTHR33908:SF3">
    <property type="entry name" value="UNDECAPRENYL PHOSPHATE-ALPHA-4-AMINO-4-DEOXY-L-ARABINOSE ARABINOSYL TRANSFERASE"/>
    <property type="match status" value="1"/>
</dbReference>
<feature type="transmembrane region" description="Helical" evidence="8">
    <location>
        <begin position="356"/>
        <end position="374"/>
    </location>
</feature>
<keyword evidence="11" id="KW-1185">Reference proteome</keyword>
<evidence type="ECO:0000256" key="8">
    <source>
        <dbReference type="SAM" id="Phobius"/>
    </source>
</evidence>
<feature type="transmembrane region" description="Helical" evidence="8">
    <location>
        <begin position="315"/>
        <end position="335"/>
    </location>
</feature>
<reference evidence="11" key="1">
    <citation type="submission" date="2016-02" db="EMBL/GenBank/DDBJ databases">
        <authorList>
            <person name="Holder M.E."/>
            <person name="Ajami N.J."/>
            <person name="Petrosino J.F."/>
        </authorList>
    </citation>
    <scope>NUCLEOTIDE SEQUENCE [LARGE SCALE GENOMIC DNA]</scope>
    <source>
        <strain evidence="11">DSM 12838</strain>
    </source>
</reference>
<dbReference type="KEGG" id="doa:AXF15_08910"/>
<evidence type="ECO:0000256" key="4">
    <source>
        <dbReference type="ARBA" id="ARBA00022679"/>
    </source>
</evidence>
<dbReference type="PANTHER" id="PTHR33908">
    <property type="entry name" value="MANNOSYLTRANSFERASE YKCB-RELATED"/>
    <property type="match status" value="1"/>
</dbReference>